<accession>A0A9X2J934</accession>
<evidence type="ECO:0000313" key="2">
    <source>
        <dbReference type="Proteomes" id="UP001139028"/>
    </source>
</evidence>
<dbReference type="EMBL" id="JALBWM010000114">
    <property type="protein sequence ID" value="MCO1336211.1"/>
    <property type="molecule type" value="Genomic_DNA"/>
</dbReference>
<reference evidence="1" key="1">
    <citation type="journal article" date="2022" name="Arch. Microbiol.">
        <title>Microbulbifer okhotskensis sp. nov., isolated from a deep bottom sediment of the Okhotsk Sea.</title>
        <authorList>
            <person name="Romanenko L."/>
            <person name="Kurilenko V."/>
            <person name="Otstavnykh N."/>
            <person name="Velansky P."/>
            <person name="Isaeva M."/>
            <person name="Mikhailov V."/>
        </authorList>
    </citation>
    <scope>NUCLEOTIDE SEQUENCE</scope>
    <source>
        <strain evidence="1">OS29</strain>
    </source>
</reference>
<dbReference type="Proteomes" id="UP001139028">
    <property type="component" value="Unassembled WGS sequence"/>
</dbReference>
<name>A0A9X2J934_9GAMM</name>
<protein>
    <submittedName>
        <fullName evidence="1">Uncharacterized protein</fullName>
    </submittedName>
</protein>
<dbReference type="RefSeq" id="WP_252471718.1">
    <property type="nucleotide sequence ID" value="NZ_JALBWM010000114.1"/>
</dbReference>
<evidence type="ECO:0000313" key="1">
    <source>
        <dbReference type="EMBL" id="MCO1336211.1"/>
    </source>
</evidence>
<keyword evidence="2" id="KW-1185">Reference proteome</keyword>
<gene>
    <name evidence="1" type="ORF">MO867_17920</name>
</gene>
<dbReference type="AlphaFoldDB" id="A0A9X2J934"/>
<sequence>MSEFSRILELYEELLTTVKLQQFQINELRRAVTQHAQTIYAQAPQQETKKQEAA</sequence>
<comment type="caution">
    <text evidence="1">The sequence shown here is derived from an EMBL/GenBank/DDBJ whole genome shotgun (WGS) entry which is preliminary data.</text>
</comment>
<proteinExistence type="predicted"/>
<organism evidence="1 2">
    <name type="scientific">Microbulbifer okhotskensis</name>
    <dbReference type="NCBI Taxonomy" id="2926617"/>
    <lineage>
        <taxon>Bacteria</taxon>
        <taxon>Pseudomonadati</taxon>
        <taxon>Pseudomonadota</taxon>
        <taxon>Gammaproteobacteria</taxon>
        <taxon>Cellvibrionales</taxon>
        <taxon>Microbulbiferaceae</taxon>
        <taxon>Microbulbifer</taxon>
    </lineage>
</organism>